<proteinExistence type="predicted"/>
<protein>
    <submittedName>
        <fullName evidence="4">Uncharacterized protein</fullName>
    </submittedName>
</protein>
<feature type="chain" id="PRO_5025340894" evidence="3">
    <location>
        <begin position="20"/>
        <end position="160"/>
    </location>
</feature>
<feature type="signal peptide" evidence="3">
    <location>
        <begin position="1"/>
        <end position="19"/>
    </location>
</feature>
<name>A0A6A5Y0V7_9PLEO</name>
<dbReference type="GeneID" id="54284452"/>
<dbReference type="OrthoDB" id="5195930at2759"/>
<dbReference type="EMBL" id="ML978067">
    <property type="protein sequence ID" value="KAF2019185.1"/>
    <property type="molecule type" value="Genomic_DNA"/>
</dbReference>
<evidence type="ECO:0000313" key="4">
    <source>
        <dbReference type="EMBL" id="KAF2019185.1"/>
    </source>
</evidence>
<evidence type="ECO:0000313" key="5">
    <source>
        <dbReference type="Proteomes" id="UP000799778"/>
    </source>
</evidence>
<dbReference type="Gene3D" id="3.10.450.30">
    <property type="entry name" value="Microbial ribonucleases"/>
    <property type="match status" value="1"/>
</dbReference>
<keyword evidence="1" id="KW-0540">Nuclease</keyword>
<keyword evidence="3" id="KW-0732">Signal</keyword>
<evidence type="ECO:0000256" key="2">
    <source>
        <dbReference type="ARBA" id="ARBA00022801"/>
    </source>
</evidence>
<gene>
    <name evidence="4" type="ORF">BU24DRAFT_418792</name>
</gene>
<organism evidence="4 5">
    <name type="scientific">Aaosphaeria arxii CBS 175.79</name>
    <dbReference type="NCBI Taxonomy" id="1450172"/>
    <lineage>
        <taxon>Eukaryota</taxon>
        <taxon>Fungi</taxon>
        <taxon>Dikarya</taxon>
        <taxon>Ascomycota</taxon>
        <taxon>Pezizomycotina</taxon>
        <taxon>Dothideomycetes</taxon>
        <taxon>Pleosporomycetidae</taxon>
        <taxon>Pleosporales</taxon>
        <taxon>Pleosporales incertae sedis</taxon>
        <taxon>Aaosphaeria</taxon>
    </lineage>
</organism>
<dbReference type="GO" id="GO:0004521">
    <property type="term" value="F:RNA endonuclease activity"/>
    <property type="evidence" value="ECO:0007669"/>
    <property type="project" value="InterPro"/>
</dbReference>
<keyword evidence="2" id="KW-0378">Hydrolase</keyword>
<dbReference type="InterPro" id="IPR000026">
    <property type="entry name" value="N1-like"/>
</dbReference>
<keyword evidence="5" id="KW-1185">Reference proteome</keyword>
<evidence type="ECO:0000256" key="1">
    <source>
        <dbReference type="ARBA" id="ARBA00022722"/>
    </source>
</evidence>
<dbReference type="GO" id="GO:0016787">
    <property type="term" value="F:hydrolase activity"/>
    <property type="evidence" value="ECO:0007669"/>
    <property type="project" value="UniProtKB-KW"/>
</dbReference>
<dbReference type="Proteomes" id="UP000799778">
    <property type="component" value="Unassembled WGS sequence"/>
</dbReference>
<reference evidence="4" key="1">
    <citation type="journal article" date="2020" name="Stud. Mycol.">
        <title>101 Dothideomycetes genomes: a test case for predicting lifestyles and emergence of pathogens.</title>
        <authorList>
            <person name="Haridas S."/>
            <person name="Albert R."/>
            <person name="Binder M."/>
            <person name="Bloem J."/>
            <person name="Labutti K."/>
            <person name="Salamov A."/>
            <person name="Andreopoulos B."/>
            <person name="Baker S."/>
            <person name="Barry K."/>
            <person name="Bills G."/>
            <person name="Bluhm B."/>
            <person name="Cannon C."/>
            <person name="Castanera R."/>
            <person name="Culley D."/>
            <person name="Daum C."/>
            <person name="Ezra D."/>
            <person name="Gonzalez J."/>
            <person name="Henrissat B."/>
            <person name="Kuo A."/>
            <person name="Liang C."/>
            <person name="Lipzen A."/>
            <person name="Lutzoni F."/>
            <person name="Magnuson J."/>
            <person name="Mondo S."/>
            <person name="Nolan M."/>
            <person name="Ohm R."/>
            <person name="Pangilinan J."/>
            <person name="Park H.-J."/>
            <person name="Ramirez L."/>
            <person name="Alfaro M."/>
            <person name="Sun H."/>
            <person name="Tritt A."/>
            <person name="Yoshinaga Y."/>
            <person name="Zwiers L.-H."/>
            <person name="Turgeon B."/>
            <person name="Goodwin S."/>
            <person name="Spatafora J."/>
            <person name="Crous P."/>
            <person name="Grigoriev I."/>
        </authorList>
    </citation>
    <scope>NUCLEOTIDE SEQUENCE</scope>
    <source>
        <strain evidence="4">CBS 175.79</strain>
    </source>
</reference>
<dbReference type="AlphaFoldDB" id="A0A6A5Y0V7"/>
<dbReference type="GO" id="GO:0003723">
    <property type="term" value="F:RNA binding"/>
    <property type="evidence" value="ECO:0007669"/>
    <property type="project" value="InterPro"/>
</dbReference>
<dbReference type="InterPro" id="IPR016191">
    <property type="entry name" value="Ribonuclease/ribotoxin"/>
</dbReference>
<dbReference type="SUPFAM" id="SSF53933">
    <property type="entry name" value="Microbial ribonucleases"/>
    <property type="match status" value="1"/>
</dbReference>
<dbReference type="Pfam" id="PF00545">
    <property type="entry name" value="Ribonuclease"/>
    <property type="match status" value="1"/>
</dbReference>
<evidence type="ECO:0000256" key="3">
    <source>
        <dbReference type="SAM" id="SignalP"/>
    </source>
</evidence>
<sequence length="160" mass="17160">MVNFTKIFATALLATFAVAAPQPDSNIAHGLSKRAVKSAKDVKCPVTEVDTHGKSWSKEKIEAAVENAGDPDDKVGSFPKEFRYTGTGSWPFKKATPCDSVKNAGGKIYETPIMNGVWKGKGDPGPFRVLFAIDGKDQIVCGVTAHSDKNDKSKIVACEE</sequence>
<dbReference type="RefSeq" id="XP_033387524.1">
    <property type="nucleotide sequence ID" value="XM_033527055.1"/>
</dbReference>
<accession>A0A6A5Y0V7</accession>